<accession>A0ABQ0M595</accession>
<keyword evidence="2" id="KW-1185">Reference proteome</keyword>
<evidence type="ECO:0000313" key="1">
    <source>
        <dbReference type="EMBL" id="GAT58407.1"/>
    </source>
</evidence>
<sequence>MPAVDILILGAGWSSTFLISLCQQSGITFAATTRSGAPNTIKFEFQPNSDDQTPYHGLPDAKTVLITFPITISGAPQRLVKAYLATRSSSNATAFIQLGTTGIWDKPAVPSQNLLSTIIDRHSPISQTGRSNAEVELLSLSGSVAQTTVLNLAGLWGGQRVPRNWLARCSVLSYHQGSLHLLHGEDLARAILAVHHDFSKAAGQRWLLTDERVYDWWDLASAWRAASSPPDNAPATWVCELMREEGVPVLPRDSAYLGRVLDSREFWETFGLVPVKARGA</sequence>
<dbReference type="SUPFAM" id="SSF51735">
    <property type="entry name" value="NAD(P)-binding Rossmann-fold domains"/>
    <property type="match status" value="1"/>
</dbReference>
<gene>
    <name evidence="1" type="ORF">MCHLO_14845</name>
</gene>
<name>A0ABQ0M595_MYCCL</name>
<dbReference type="InterPro" id="IPR036291">
    <property type="entry name" value="NAD(P)-bd_dom_sf"/>
</dbReference>
<evidence type="ECO:0000313" key="2">
    <source>
        <dbReference type="Proteomes" id="UP000815677"/>
    </source>
</evidence>
<dbReference type="EMBL" id="DF849690">
    <property type="protein sequence ID" value="GAT58407.1"/>
    <property type="molecule type" value="Genomic_DNA"/>
</dbReference>
<reference evidence="1" key="1">
    <citation type="submission" date="2014-09" db="EMBL/GenBank/DDBJ databases">
        <title>Genome sequence of the luminous mushroom Mycena chlorophos for searching fungal bioluminescence genes.</title>
        <authorList>
            <person name="Tanaka Y."/>
            <person name="Kasuga D."/>
            <person name="Oba Y."/>
            <person name="Hase S."/>
            <person name="Sato K."/>
            <person name="Oba Y."/>
            <person name="Sakakibara Y."/>
        </authorList>
    </citation>
    <scope>NUCLEOTIDE SEQUENCE</scope>
</reference>
<dbReference type="Gene3D" id="3.40.50.720">
    <property type="entry name" value="NAD(P)-binding Rossmann-like Domain"/>
    <property type="match status" value="1"/>
</dbReference>
<dbReference type="PANTHER" id="PTHR40129">
    <property type="entry name" value="KETOPANTOATE REDUCTASE N-TERMINAL DOMAIN-CONTAINING PROTEIN"/>
    <property type="match status" value="1"/>
</dbReference>
<evidence type="ECO:0008006" key="3">
    <source>
        <dbReference type="Google" id="ProtNLM"/>
    </source>
</evidence>
<proteinExistence type="predicted"/>
<dbReference type="Proteomes" id="UP000815677">
    <property type="component" value="Unassembled WGS sequence"/>
</dbReference>
<protein>
    <recommendedName>
        <fullName evidence="3">Opine dehydrogenase domain-containing protein</fullName>
    </recommendedName>
</protein>
<dbReference type="PANTHER" id="PTHR40129:SF2">
    <property type="entry name" value="KETOPANTOATE REDUCTASE N-TERMINAL DOMAIN-CONTAINING PROTEIN"/>
    <property type="match status" value="1"/>
</dbReference>
<organism evidence="1 2">
    <name type="scientific">Mycena chlorophos</name>
    <name type="common">Agaric fungus</name>
    <name type="synonym">Agaricus chlorophos</name>
    <dbReference type="NCBI Taxonomy" id="658473"/>
    <lineage>
        <taxon>Eukaryota</taxon>
        <taxon>Fungi</taxon>
        <taxon>Dikarya</taxon>
        <taxon>Basidiomycota</taxon>
        <taxon>Agaricomycotina</taxon>
        <taxon>Agaricomycetes</taxon>
        <taxon>Agaricomycetidae</taxon>
        <taxon>Agaricales</taxon>
        <taxon>Marasmiineae</taxon>
        <taxon>Mycenaceae</taxon>
        <taxon>Mycena</taxon>
    </lineage>
</organism>